<comment type="caution">
    <text evidence="1">The sequence shown here is derived from an EMBL/GenBank/DDBJ whole genome shotgun (WGS) entry which is preliminary data.</text>
</comment>
<dbReference type="EMBL" id="BAAAQN010000049">
    <property type="protein sequence ID" value="GAA2050335.1"/>
    <property type="molecule type" value="Genomic_DNA"/>
</dbReference>
<name>A0ABN2V412_9ACTN</name>
<dbReference type="Proteomes" id="UP001500751">
    <property type="component" value="Unassembled WGS sequence"/>
</dbReference>
<sequence>MGAMARSSGTMGVRVLTTIGVLSALLAGNLACGGGARGPAVEPADRIQILDQAVAAVPGSVVTPISQADGALTGPHFRLKFDRSTVSGTTYGMVDSRGYTDNQPHAAANGHEFIGLSSDTVNIYDTSKIAVSVVIDGAERPVPVAGSAFGFVVSVPVGHTALLKVVDEGRAQTFDMRAGRRGSDAVVGYYPPRSLAWPKHSDNADFYVSRATCDDPSTAGTGLKDACGFEVSFSLFGGTIDLQPWLPRLGWAPPGRIWVSTTAFIDVDPGLHTLMDVTFTLDPAKSFTLTLPDGTVSPGRIAEGADHMVHQPQGATLAFDAPDSITGGVVTVQGLGTFTPSGVTWVKAPEAKQFQLTAKEPTAS</sequence>
<evidence type="ECO:0000313" key="2">
    <source>
        <dbReference type="Proteomes" id="UP001500751"/>
    </source>
</evidence>
<gene>
    <name evidence="1" type="ORF">GCM10009839_65900</name>
</gene>
<accession>A0ABN2V412</accession>
<protein>
    <submittedName>
        <fullName evidence="1">Uncharacterized protein</fullName>
    </submittedName>
</protein>
<proteinExistence type="predicted"/>
<organism evidence="1 2">
    <name type="scientific">Catenulispora yoronensis</name>
    <dbReference type="NCBI Taxonomy" id="450799"/>
    <lineage>
        <taxon>Bacteria</taxon>
        <taxon>Bacillati</taxon>
        <taxon>Actinomycetota</taxon>
        <taxon>Actinomycetes</taxon>
        <taxon>Catenulisporales</taxon>
        <taxon>Catenulisporaceae</taxon>
        <taxon>Catenulispora</taxon>
    </lineage>
</organism>
<reference evidence="1 2" key="1">
    <citation type="journal article" date="2019" name="Int. J. Syst. Evol. Microbiol.">
        <title>The Global Catalogue of Microorganisms (GCM) 10K type strain sequencing project: providing services to taxonomists for standard genome sequencing and annotation.</title>
        <authorList>
            <consortium name="The Broad Institute Genomics Platform"/>
            <consortium name="The Broad Institute Genome Sequencing Center for Infectious Disease"/>
            <person name="Wu L."/>
            <person name="Ma J."/>
        </authorList>
    </citation>
    <scope>NUCLEOTIDE SEQUENCE [LARGE SCALE GENOMIC DNA]</scope>
    <source>
        <strain evidence="1 2">JCM 16014</strain>
    </source>
</reference>
<evidence type="ECO:0000313" key="1">
    <source>
        <dbReference type="EMBL" id="GAA2050335.1"/>
    </source>
</evidence>
<keyword evidence="2" id="KW-1185">Reference proteome</keyword>